<proteinExistence type="predicted"/>
<gene>
    <name evidence="1" type="ORF">RFI_12009</name>
</gene>
<dbReference type="Proteomes" id="UP000023152">
    <property type="component" value="Unassembled WGS sequence"/>
</dbReference>
<accession>X6NGL4</accession>
<dbReference type="EMBL" id="ASPP01008731">
    <property type="protein sequence ID" value="ETO25136.1"/>
    <property type="molecule type" value="Genomic_DNA"/>
</dbReference>
<dbReference type="Gene3D" id="2.120.10.80">
    <property type="entry name" value="Kelch-type beta propeller"/>
    <property type="match status" value="1"/>
</dbReference>
<dbReference type="InterPro" id="IPR006652">
    <property type="entry name" value="Kelch_1"/>
</dbReference>
<sequence>MDEQKQLMDLDARLSPAFKKLRDIPVCMEGLQCMRYKNELIICGGTNNSNCYSYHLRKREYKFICAYPKGTKLKEHVVIKFGDTSSGRITLLSFGGYYKHTLQMDYQSVWEKPKEHLNEWKNCHYEIGEADDNLFQARALIGGNNNNLLFVIYNPGYILALDIENSFKCVAKRRLPIDGICGGSCFVKCKDKMIFLNYYHNVAITYNDSNHQIEFRTFSVDHDVRHYCSFSYVYINEVIVIFGGFASGEHHSEKIFVYSVKRNKWKTSSEILPIGLFNSSAVLHDIHRCAHILGGLGNIGATNLHFKVNLFSIIGITGKDIQSIVQNWQRRIKLKHIGWIDEFNDIIADFLW</sequence>
<dbReference type="AlphaFoldDB" id="X6NGL4"/>
<evidence type="ECO:0008006" key="3">
    <source>
        <dbReference type="Google" id="ProtNLM"/>
    </source>
</evidence>
<name>X6NGL4_RETFI</name>
<dbReference type="InterPro" id="IPR015915">
    <property type="entry name" value="Kelch-typ_b-propeller"/>
</dbReference>
<comment type="caution">
    <text evidence="1">The sequence shown here is derived from an EMBL/GenBank/DDBJ whole genome shotgun (WGS) entry which is preliminary data.</text>
</comment>
<organism evidence="1 2">
    <name type="scientific">Reticulomyxa filosa</name>
    <dbReference type="NCBI Taxonomy" id="46433"/>
    <lineage>
        <taxon>Eukaryota</taxon>
        <taxon>Sar</taxon>
        <taxon>Rhizaria</taxon>
        <taxon>Retaria</taxon>
        <taxon>Foraminifera</taxon>
        <taxon>Monothalamids</taxon>
        <taxon>Reticulomyxidae</taxon>
        <taxon>Reticulomyxa</taxon>
    </lineage>
</organism>
<reference evidence="1 2" key="1">
    <citation type="journal article" date="2013" name="Curr. Biol.">
        <title>The Genome of the Foraminiferan Reticulomyxa filosa.</title>
        <authorList>
            <person name="Glockner G."/>
            <person name="Hulsmann N."/>
            <person name="Schleicher M."/>
            <person name="Noegel A.A."/>
            <person name="Eichinger L."/>
            <person name="Gallinger C."/>
            <person name="Pawlowski J."/>
            <person name="Sierra R."/>
            <person name="Euteneuer U."/>
            <person name="Pillet L."/>
            <person name="Moustafa A."/>
            <person name="Platzer M."/>
            <person name="Groth M."/>
            <person name="Szafranski K."/>
            <person name="Schliwa M."/>
        </authorList>
    </citation>
    <scope>NUCLEOTIDE SEQUENCE [LARGE SCALE GENOMIC DNA]</scope>
</reference>
<evidence type="ECO:0000313" key="1">
    <source>
        <dbReference type="EMBL" id="ETO25136.1"/>
    </source>
</evidence>
<keyword evidence="2" id="KW-1185">Reference proteome</keyword>
<evidence type="ECO:0000313" key="2">
    <source>
        <dbReference type="Proteomes" id="UP000023152"/>
    </source>
</evidence>
<dbReference type="SUPFAM" id="SSF117281">
    <property type="entry name" value="Kelch motif"/>
    <property type="match status" value="1"/>
</dbReference>
<protein>
    <recommendedName>
        <fullName evidence="3">Kelch motif family protein</fullName>
    </recommendedName>
</protein>
<dbReference type="Pfam" id="PF01344">
    <property type="entry name" value="Kelch_1"/>
    <property type="match status" value="1"/>
</dbReference>